<protein>
    <submittedName>
        <fullName evidence="1">Uncharacterized protein</fullName>
    </submittedName>
</protein>
<dbReference type="EMBL" id="JBHUKS010000037">
    <property type="protein sequence ID" value="MFD2474282.1"/>
    <property type="molecule type" value="Genomic_DNA"/>
</dbReference>
<evidence type="ECO:0000313" key="1">
    <source>
        <dbReference type="EMBL" id="MFD2474282.1"/>
    </source>
</evidence>
<keyword evidence="2" id="KW-1185">Reference proteome</keyword>
<sequence length="77" mass="7934">MLLAVGDPAGNSAVISVTWTSFANRTDADAFENLEAVLGSGDITPLAVIAETETIGGHVNDDVLDALAEVAVWLPKP</sequence>
<reference evidence="2" key="1">
    <citation type="journal article" date="2019" name="Int. J. Syst. Evol. Microbiol.">
        <title>The Global Catalogue of Microorganisms (GCM) 10K type strain sequencing project: providing services to taxonomists for standard genome sequencing and annotation.</title>
        <authorList>
            <consortium name="The Broad Institute Genomics Platform"/>
            <consortium name="The Broad Institute Genome Sequencing Center for Infectious Disease"/>
            <person name="Wu L."/>
            <person name="Ma J."/>
        </authorList>
    </citation>
    <scope>NUCLEOTIDE SEQUENCE [LARGE SCALE GENOMIC DNA]</scope>
    <source>
        <strain evidence="2">CGMCC 4.7641</strain>
    </source>
</reference>
<evidence type="ECO:0000313" key="2">
    <source>
        <dbReference type="Proteomes" id="UP001597483"/>
    </source>
</evidence>
<comment type="caution">
    <text evidence="1">The sequence shown here is derived from an EMBL/GenBank/DDBJ whole genome shotgun (WGS) entry which is preliminary data.</text>
</comment>
<dbReference type="Proteomes" id="UP001597483">
    <property type="component" value="Unassembled WGS sequence"/>
</dbReference>
<organism evidence="1 2">
    <name type="scientific">Amycolatopsis silviterrae</name>
    <dbReference type="NCBI Taxonomy" id="1656914"/>
    <lineage>
        <taxon>Bacteria</taxon>
        <taxon>Bacillati</taxon>
        <taxon>Actinomycetota</taxon>
        <taxon>Actinomycetes</taxon>
        <taxon>Pseudonocardiales</taxon>
        <taxon>Pseudonocardiaceae</taxon>
        <taxon>Amycolatopsis</taxon>
    </lineage>
</organism>
<accession>A0ABW5HMA9</accession>
<proteinExistence type="predicted"/>
<name>A0ABW5HMA9_9PSEU</name>
<dbReference type="RefSeq" id="WP_378313438.1">
    <property type="nucleotide sequence ID" value="NZ_JBHUKS010000037.1"/>
</dbReference>
<gene>
    <name evidence="1" type="ORF">ACFSVL_43230</name>
</gene>